<name>A0A6J4PVD2_9ACTN</name>
<evidence type="ECO:0000313" key="1">
    <source>
        <dbReference type="EMBL" id="CAA9425130.1"/>
    </source>
</evidence>
<dbReference type="EMBL" id="CADCUZ010000106">
    <property type="protein sequence ID" value="CAA9425130.1"/>
    <property type="molecule type" value="Genomic_DNA"/>
</dbReference>
<organism evidence="1">
    <name type="scientific">uncultured Rubrobacteraceae bacterium</name>
    <dbReference type="NCBI Taxonomy" id="349277"/>
    <lineage>
        <taxon>Bacteria</taxon>
        <taxon>Bacillati</taxon>
        <taxon>Actinomycetota</taxon>
        <taxon>Rubrobacteria</taxon>
        <taxon>Rubrobacterales</taxon>
        <taxon>Rubrobacteraceae</taxon>
        <taxon>environmental samples</taxon>
    </lineage>
</organism>
<protein>
    <submittedName>
        <fullName evidence="1">Uncharacterized protein</fullName>
    </submittedName>
</protein>
<reference evidence="1" key="1">
    <citation type="submission" date="2020-02" db="EMBL/GenBank/DDBJ databases">
        <authorList>
            <person name="Meier V. D."/>
        </authorList>
    </citation>
    <scope>NUCLEOTIDE SEQUENCE</scope>
    <source>
        <strain evidence="1">AVDCRST_MAG55</strain>
    </source>
</reference>
<gene>
    <name evidence="1" type="ORF">AVDCRST_MAG55-2257</name>
</gene>
<dbReference type="AlphaFoldDB" id="A0A6J4PVD2"/>
<proteinExistence type="predicted"/>
<accession>A0A6J4PVD2</accession>
<sequence>MVAYYGGRLREIIAVERGGLAEGEEAIQGLLNRRPRRDLENAA</sequence>